<keyword evidence="3 5" id="KW-1133">Transmembrane helix</keyword>
<evidence type="ECO:0000256" key="4">
    <source>
        <dbReference type="ARBA" id="ARBA00023136"/>
    </source>
</evidence>
<keyword evidence="7" id="KW-1185">Reference proteome</keyword>
<evidence type="ECO:0000256" key="2">
    <source>
        <dbReference type="ARBA" id="ARBA00022692"/>
    </source>
</evidence>
<dbReference type="OrthoDB" id="5902102at2"/>
<organism evidence="6 7">
    <name type="scientific">Chimaeribacter californicus</name>
    <dbReference type="NCBI Taxonomy" id="2060067"/>
    <lineage>
        <taxon>Bacteria</taxon>
        <taxon>Pseudomonadati</taxon>
        <taxon>Pseudomonadota</taxon>
        <taxon>Gammaproteobacteria</taxon>
        <taxon>Enterobacterales</taxon>
        <taxon>Yersiniaceae</taxon>
        <taxon>Chimaeribacter</taxon>
    </lineage>
</organism>
<protein>
    <recommendedName>
        <fullName evidence="8">DUF1656 domain-containing protein</fullName>
    </recommendedName>
</protein>
<keyword evidence="1" id="KW-1003">Cell membrane</keyword>
<evidence type="ECO:0000313" key="7">
    <source>
        <dbReference type="Proteomes" id="UP000234240"/>
    </source>
</evidence>
<comment type="caution">
    <text evidence="6">The sequence shown here is derived from an EMBL/GenBank/DDBJ whole genome shotgun (WGS) entry which is preliminary data.</text>
</comment>
<accession>A0A2N5EH36</accession>
<sequence length="76" mass="8799">MPHFLAASPLQDVIFGASLYFPPIFKAFALGFVLWLLIHHALREKIYAGDIWHPLLMDLALFVIMVSVSQWFLVKW</sequence>
<keyword evidence="2 5" id="KW-0812">Transmembrane</keyword>
<dbReference type="InterPro" id="IPR012451">
    <property type="entry name" value="DUF1656"/>
</dbReference>
<reference evidence="6 7" key="1">
    <citation type="submission" date="2017-12" db="EMBL/GenBank/DDBJ databases">
        <title>Characterization of six clinical isolates of Enterochimera gen. nov., a novel genus of the Yersiniaciae family and the three species Enterochimera arupensis sp. nov., Enterochimera coloradensis sp. nov, and Enterochimera californica sp. nov.</title>
        <authorList>
            <person name="Rossi A."/>
            <person name="Fisher M."/>
        </authorList>
    </citation>
    <scope>NUCLEOTIDE SEQUENCE [LARGE SCALE GENOMIC DNA]</scope>
    <source>
        <strain evidence="7">2015-Iso6</strain>
    </source>
</reference>
<dbReference type="Proteomes" id="UP000234240">
    <property type="component" value="Unassembled WGS sequence"/>
</dbReference>
<evidence type="ECO:0000313" key="6">
    <source>
        <dbReference type="EMBL" id="PLR41829.1"/>
    </source>
</evidence>
<evidence type="ECO:0000256" key="3">
    <source>
        <dbReference type="ARBA" id="ARBA00022989"/>
    </source>
</evidence>
<evidence type="ECO:0000256" key="1">
    <source>
        <dbReference type="ARBA" id="ARBA00022475"/>
    </source>
</evidence>
<gene>
    <name evidence="6" type="ORF">CYR55_01875</name>
</gene>
<keyword evidence="4 5" id="KW-0472">Membrane</keyword>
<feature type="transmembrane region" description="Helical" evidence="5">
    <location>
        <begin position="20"/>
        <end position="39"/>
    </location>
</feature>
<dbReference type="AlphaFoldDB" id="A0A2N5EH36"/>
<evidence type="ECO:0000256" key="5">
    <source>
        <dbReference type="SAM" id="Phobius"/>
    </source>
</evidence>
<proteinExistence type="predicted"/>
<feature type="transmembrane region" description="Helical" evidence="5">
    <location>
        <begin position="51"/>
        <end position="73"/>
    </location>
</feature>
<evidence type="ECO:0008006" key="8">
    <source>
        <dbReference type="Google" id="ProtNLM"/>
    </source>
</evidence>
<dbReference type="Pfam" id="PF07869">
    <property type="entry name" value="DUF1656"/>
    <property type="match status" value="1"/>
</dbReference>
<name>A0A2N5EH36_9GAMM</name>
<dbReference type="EMBL" id="PJZF01000001">
    <property type="protein sequence ID" value="PLR41829.1"/>
    <property type="molecule type" value="Genomic_DNA"/>
</dbReference>